<proteinExistence type="predicted"/>
<evidence type="ECO:0000313" key="3">
    <source>
        <dbReference type="Proteomes" id="UP000003704"/>
    </source>
</evidence>
<dbReference type="Proteomes" id="UP000003704">
    <property type="component" value="Unassembled WGS sequence"/>
</dbReference>
<protein>
    <submittedName>
        <fullName evidence="2">Uncharacterized protein</fullName>
    </submittedName>
</protein>
<dbReference type="EMBL" id="AKGD01000001">
    <property type="protein sequence ID" value="EIT70886.1"/>
    <property type="molecule type" value="Genomic_DNA"/>
</dbReference>
<evidence type="ECO:0000313" key="2">
    <source>
        <dbReference type="EMBL" id="EIT70886.1"/>
    </source>
</evidence>
<accession>I8I415</accession>
<keyword evidence="1" id="KW-0812">Transmembrane</keyword>
<evidence type="ECO:0000256" key="1">
    <source>
        <dbReference type="SAM" id="Phobius"/>
    </source>
</evidence>
<keyword evidence="3" id="KW-1185">Reference proteome</keyword>
<comment type="caution">
    <text evidence="2">The sequence shown here is derived from an EMBL/GenBank/DDBJ whole genome shotgun (WGS) entry which is preliminary data.</text>
</comment>
<reference evidence="2 3" key="1">
    <citation type="journal article" date="2012" name="J. Bacteriol.">
        <title>Genome Sequence of n-Alkane-Degrading Hydrocarboniphaga effusa Strain AP103T (ATCC BAA-332T).</title>
        <authorList>
            <person name="Chang H.K."/>
            <person name="Zylstra G.J."/>
            <person name="Chae J.C."/>
        </authorList>
    </citation>
    <scope>NUCLEOTIDE SEQUENCE [LARGE SCALE GENOMIC DNA]</scope>
    <source>
        <strain evidence="2 3">AP103</strain>
    </source>
</reference>
<keyword evidence="1" id="KW-1133">Transmembrane helix</keyword>
<dbReference type="STRING" id="1172194.WQQ_10230"/>
<name>I8I415_9GAMM</name>
<sequence>MRRNRPVFPLERRRRKRHEDFFMLFPIDAVCLLLRKALRFFDQWKYSS</sequence>
<keyword evidence="1" id="KW-0472">Membrane</keyword>
<dbReference type="AlphaFoldDB" id="I8I415"/>
<feature type="transmembrane region" description="Helical" evidence="1">
    <location>
        <begin position="21"/>
        <end position="38"/>
    </location>
</feature>
<organism evidence="2 3">
    <name type="scientific">Hydrocarboniphaga effusa AP103</name>
    <dbReference type="NCBI Taxonomy" id="1172194"/>
    <lineage>
        <taxon>Bacteria</taxon>
        <taxon>Pseudomonadati</taxon>
        <taxon>Pseudomonadota</taxon>
        <taxon>Gammaproteobacteria</taxon>
        <taxon>Nevskiales</taxon>
        <taxon>Nevskiaceae</taxon>
        <taxon>Hydrocarboniphaga</taxon>
    </lineage>
</organism>
<gene>
    <name evidence="2" type="ORF">WQQ_10230</name>
</gene>